<dbReference type="EMBL" id="AZLZ01001022">
    <property type="protein sequence ID" value="ETJ25822.1"/>
    <property type="molecule type" value="Genomic_DNA"/>
</dbReference>
<evidence type="ECO:0000313" key="1">
    <source>
        <dbReference type="EMBL" id="ETJ25822.1"/>
    </source>
</evidence>
<dbReference type="PATRIC" id="fig|1403943.3.peg.1174"/>
<protein>
    <submittedName>
        <fullName evidence="1">Uncharacterized protein</fullName>
    </submittedName>
</protein>
<organism evidence="1 2">
    <name type="scientific">Escherichia coli DORA_A_5_14_21</name>
    <dbReference type="NCBI Taxonomy" id="1403943"/>
    <lineage>
        <taxon>Bacteria</taxon>
        <taxon>Pseudomonadati</taxon>
        <taxon>Pseudomonadota</taxon>
        <taxon>Gammaproteobacteria</taxon>
        <taxon>Enterobacterales</taxon>
        <taxon>Enterobacteriaceae</taxon>
        <taxon>Escherichia</taxon>
    </lineage>
</organism>
<gene>
    <name evidence="1" type="ORF">Q609_ECAC01022G0002</name>
</gene>
<sequence length="80" mass="8926">MTTVNKKLKKTASGAITWSVIVTQILSPVSLSLIPANSFASSDNKDVRKLMPVMSVQIKLPHLQQVQVRVWRIIMQVVLL</sequence>
<name>W1X638_ECOLX</name>
<accession>W1X638</accession>
<dbReference type="Proteomes" id="UP000018853">
    <property type="component" value="Unassembled WGS sequence"/>
</dbReference>
<comment type="caution">
    <text evidence="1">The sequence shown here is derived from an EMBL/GenBank/DDBJ whole genome shotgun (WGS) entry which is preliminary data.</text>
</comment>
<reference evidence="1 2" key="1">
    <citation type="submission" date="2013-12" db="EMBL/GenBank/DDBJ databases">
        <title>A Varibaculum cambriense genome reconstructed from a premature infant gut community with otherwise low bacterial novelty that shifts toward anaerobic metabolism during the third week of life.</title>
        <authorList>
            <person name="Brown C.T."/>
            <person name="Sharon I."/>
            <person name="Thomas B.C."/>
            <person name="Castelle C.J."/>
            <person name="Morowitz M.J."/>
            <person name="Banfield J.F."/>
        </authorList>
    </citation>
    <scope>NUCLEOTIDE SEQUENCE [LARGE SCALE GENOMIC DNA]</scope>
    <source>
        <strain evidence="2">DORA_A_5_14_21</strain>
    </source>
</reference>
<dbReference type="AlphaFoldDB" id="W1X638"/>
<proteinExistence type="predicted"/>
<evidence type="ECO:0000313" key="2">
    <source>
        <dbReference type="Proteomes" id="UP000018853"/>
    </source>
</evidence>